<protein>
    <recommendedName>
        <fullName evidence="5 12">UDP-N-acetylglucosamine transferase subunit ALG13</fullName>
        <ecNumber evidence="4 12">2.4.1.141</ecNumber>
    </recommendedName>
    <alternativeName>
        <fullName evidence="10 12">Asparagine-linked glycosylation protein 13</fullName>
    </alternativeName>
</protein>
<organism evidence="14 15">
    <name type="scientific">Cutaneotrichosporon spelunceum</name>
    <dbReference type="NCBI Taxonomy" id="1672016"/>
    <lineage>
        <taxon>Eukaryota</taxon>
        <taxon>Fungi</taxon>
        <taxon>Dikarya</taxon>
        <taxon>Basidiomycota</taxon>
        <taxon>Agaricomycotina</taxon>
        <taxon>Tremellomycetes</taxon>
        <taxon>Trichosporonales</taxon>
        <taxon>Trichosporonaceae</taxon>
        <taxon>Cutaneotrichosporon</taxon>
    </lineage>
</organism>
<evidence type="ECO:0000256" key="9">
    <source>
        <dbReference type="ARBA" id="ARBA00024804"/>
    </source>
</evidence>
<name>A0AAD3TR78_9TREE</name>
<dbReference type="GO" id="GO:0004577">
    <property type="term" value="F:N-acetylglucosaminyldiphosphodolichol N-acetylglucosaminyltransferase activity"/>
    <property type="evidence" value="ECO:0007669"/>
    <property type="project" value="UniProtKB-EC"/>
</dbReference>
<dbReference type="Proteomes" id="UP001222932">
    <property type="component" value="Unassembled WGS sequence"/>
</dbReference>
<feature type="domain" description="Glycosyl transferase family 28 C-terminal" evidence="13">
    <location>
        <begin position="9"/>
        <end position="169"/>
    </location>
</feature>
<evidence type="ECO:0000256" key="3">
    <source>
        <dbReference type="ARBA" id="ARBA00011198"/>
    </source>
</evidence>
<evidence type="ECO:0000256" key="11">
    <source>
        <dbReference type="ARBA" id="ARBA00048184"/>
    </source>
</evidence>
<evidence type="ECO:0000256" key="8">
    <source>
        <dbReference type="ARBA" id="ARBA00022824"/>
    </source>
</evidence>
<evidence type="ECO:0000256" key="7">
    <source>
        <dbReference type="ARBA" id="ARBA00022679"/>
    </source>
</evidence>
<keyword evidence="6 12" id="KW-0328">Glycosyltransferase</keyword>
<evidence type="ECO:0000256" key="10">
    <source>
        <dbReference type="ARBA" id="ARBA00032061"/>
    </source>
</evidence>
<evidence type="ECO:0000256" key="1">
    <source>
        <dbReference type="ARBA" id="ARBA00004240"/>
    </source>
</evidence>
<sequence length="183" mass="19067">MSNTQAGKTLLVTVGSTQFPDLSDAALSESALTAFREAGVDTVIVQLGFAPIPDHVAAVVGRGGGSGELNGVKIKVMRYTASPGEMDALMKSADGVVSHAGSGSILTALRVPRPLLVVPNPTVMDDHQHELADALKAGDYLSVSSVDDLVLGVNEMFKTEHKPFPPAKPERFAAVLDETAGFV</sequence>
<gene>
    <name evidence="12 14" type="primary">ALG13</name>
    <name evidence="14" type="ORF">CspeluHIS016_0200770</name>
</gene>
<reference evidence="14" key="2">
    <citation type="submission" date="2023-06" db="EMBL/GenBank/DDBJ databases">
        <authorList>
            <person name="Kobayashi Y."/>
            <person name="Kayamori A."/>
            <person name="Aoki K."/>
            <person name="Shiwa Y."/>
            <person name="Fujita N."/>
            <person name="Sugita T."/>
            <person name="Iwasaki W."/>
            <person name="Tanaka N."/>
            <person name="Takashima M."/>
        </authorList>
    </citation>
    <scope>NUCLEOTIDE SEQUENCE</scope>
    <source>
        <strain evidence="14">HIS016</strain>
    </source>
</reference>
<comment type="similarity">
    <text evidence="2 12">Belongs to the glycosyltransferase 28 family.</text>
</comment>
<evidence type="ECO:0000256" key="2">
    <source>
        <dbReference type="ARBA" id="ARBA00006962"/>
    </source>
</evidence>
<keyword evidence="15" id="KW-1185">Reference proteome</keyword>
<keyword evidence="7 12" id="KW-0808">Transferase</keyword>
<evidence type="ECO:0000259" key="13">
    <source>
        <dbReference type="Pfam" id="PF04101"/>
    </source>
</evidence>
<dbReference type="PANTHER" id="PTHR12867:SF6">
    <property type="entry name" value="N-ACETYLGLUCOSAMINYLDIPHOSPHODOLICHOL N-ACETYLGLUCOSAMINYLTRANSFERASE"/>
    <property type="match status" value="1"/>
</dbReference>
<comment type="caution">
    <text evidence="14">The sequence shown here is derived from an EMBL/GenBank/DDBJ whole genome shotgun (WGS) entry which is preliminary data.</text>
</comment>
<dbReference type="AlphaFoldDB" id="A0AAD3TR78"/>
<evidence type="ECO:0000256" key="4">
    <source>
        <dbReference type="ARBA" id="ARBA00012614"/>
    </source>
</evidence>
<proteinExistence type="inferred from homology"/>
<dbReference type="InterPro" id="IPR007235">
    <property type="entry name" value="Glyco_trans_28_C"/>
</dbReference>
<dbReference type="GO" id="GO:0006488">
    <property type="term" value="P:dolichol-linked oligosaccharide biosynthetic process"/>
    <property type="evidence" value="ECO:0007669"/>
    <property type="project" value="InterPro"/>
</dbReference>
<comment type="subunit">
    <text evidence="3 12">Heterodimer with ALG14 to form a functional enzyme.</text>
</comment>
<dbReference type="EMBL" id="BTCM01000002">
    <property type="protein sequence ID" value="GMK55021.1"/>
    <property type="molecule type" value="Genomic_DNA"/>
</dbReference>
<dbReference type="Pfam" id="PF04101">
    <property type="entry name" value="Glyco_tran_28_C"/>
    <property type="match status" value="1"/>
</dbReference>
<reference evidence="14" key="1">
    <citation type="journal article" date="2023" name="BMC Genomics">
        <title>Chromosome-level genome assemblies of Cutaneotrichosporon spp. (Trichosporonales, Basidiomycota) reveal imbalanced evolution between nucleotide sequences and chromosome synteny.</title>
        <authorList>
            <person name="Kobayashi Y."/>
            <person name="Kayamori A."/>
            <person name="Aoki K."/>
            <person name="Shiwa Y."/>
            <person name="Matsutani M."/>
            <person name="Fujita N."/>
            <person name="Sugita T."/>
            <person name="Iwasaki W."/>
            <person name="Tanaka N."/>
            <person name="Takashima M."/>
        </authorList>
    </citation>
    <scope>NUCLEOTIDE SEQUENCE</scope>
    <source>
        <strain evidence="14">HIS016</strain>
    </source>
</reference>
<dbReference type="PANTHER" id="PTHR12867">
    <property type="entry name" value="GLYCOSYL TRANSFERASE-RELATED"/>
    <property type="match status" value="1"/>
</dbReference>
<evidence type="ECO:0000313" key="14">
    <source>
        <dbReference type="EMBL" id="GMK55021.1"/>
    </source>
</evidence>
<dbReference type="SUPFAM" id="SSF53756">
    <property type="entry name" value="UDP-Glycosyltransferase/glycogen phosphorylase"/>
    <property type="match status" value="1"/>
</dbReference>
<comment type="catalytic activity">
    <reaction evidence="11">
        <text>an N-acetyl-alpha-D-glucosaminyl-diphospho-di-trans,poly-cis-dolichol + UDP-N-acetyl-alpha-D-glucosamine = an N,N'-diacetylchitobiosyl-diphospho-di-trans,poly-cis-dolichol + UDP + H(+)</text>
        <dbReference type="Rhea" id="RHEA:23380"/>
        <dbReference type="Rhea" id="RHEA-COMP:19507"/>
        <dbReference type="Rhea" id="RHEA-COMP:19510"/>
        <dbReference type="ChEBI" id="CHEBI:15378"/>
        <dbReference type="ChEBI" id="CHEBI:57269"/>
        <dbReference type="ChEBI" id="CHEBI:57705"/>
        <dbReference type="ChEBI" id="CHEBI:58223"/>
        <dbReference type="ChEBI" id="CHEBI:58427"/>
        <dbReference type="EC" id="2.4.1.141"/>
    </reaction>
</comment>
<dbReference type="EC" id="2.4.1.141" evidence="4 12"/>
<evidence type="ECO:0000256" key="6">
    <source>
        <dbReference type="ARBA" id="ARBA00022676"/>
    </source>
</evidence>
<evidence type="ECO:0000256" key="5">
    <source>
        <dbReference type="ARBA" id="ARBA00017468"/>
    </source>
</evidence>
<dbReference type="Gene3D" id="3.40.50.2000">
    <property type="entry name" value="Glycogen Phosphorylase B"/>
    <property type="match status" value="1"/>
</dbReference>
<dbReference type="GO" id="GO:0005783">
    <property type="term" value="C:endoplasmic reticulum"/>
    <property type="evidence" value="ECO:0007669"/>
    <property type="project" value="UniProtKB-SubCell"/>
</dbReference>
<dbReference type="InterPro" id="IPR039042">
    <property type="entry name" value="Alg13-like"/>
</dbReference>
<evidence type="ECO:0000313" key="15">
    <source>
        <dbReference type="Proteomes" id="UP001222932"/>
    </source>
</evidence>
<evidence type="ECO:0000256" key="12">
    <source>
        <dbReference type="RuleBase" id="RU362128"/>
    </source>
</evidence>
<accession>A0AAD3TR78</accession>
<keyword evidence="8 12" id="KW-0256">Endoplasmic reticulum</keyword>
<comment type="function">
    <text evidence="9 12">Involved in protein N-glycosylation. Essential for the second step of the dolichol-linked oligosaccharide pathway.</text>
</comment>
<comment type="subcellular location">
    <subcellularLocation>
        <location evidence="1 12">Endoplasmic reticulum</location>
    </subcellularLocation>
</comment>